<evidence type="ECO:0000256" key="1">
    <source>
        <dbReference type="SAM" id="Phobius"/>
    </source>
</evidence>
<dbReference type="EMBL" id="BIFS01000001">
    <property type="protein sequence ID" value="GCE17382.1"/>
    <property type="molecule type" value="Genomic_DNA"/>
</dbReference>
<evidence type="ECO:0000313" key="2">
    <source>
        <dbReference type="EMBL" id="GCE17382.1"/>
    </source>
</evidence>
<keyword evidence="3" id="KW-1185">Reference proteome</keyword>
<keyword evidence="1" id="KW-0812">Transmembrane</keyword>
<dbReference type="Proteomes" id="UP000287188">
    <property type="component" value="Unassembled WGS sequence"/>
</dbReference>
<gene>
    <name evidence="2" type="ORF">KDK_11820</name>
</gene>
<sequence length="89" mass="9290">MSQQELQQEEKVQSAEGSGAAHRMSIALTIGATIGAIGLILFLYGVLGNADYKQSAGININLWWGLVLVVFGLILGIGGFLSGRRSAAA</sequence>
<accession>A0A402AE99</accession>
<keyword evidence="1" id="KW-1133">Transmembrane helix</keyword>
<feature type="transmembrane region" description="Helical" evidence="1">
    <location>
        <begin position="26"/>
        <end position="47"/>
    </location>
</feature>
<name>A0A402AE99_9CHLR</name>
<protein>
    <submittedName>
        <fullName evidence="2">Uncharacterized protein</fullName>
    </submittedName>
</protein>
<proteinExistence type="predicted"/>
<comment type="caution">
    <text evidence="2">The sequence shown here is derived from an EMBL/GenBank/DDBJ whole genome shotgun (WGS) entry which is preliminary data.</text>
</comment>
<feature type="transmembrane region" description="Helical" evidence="1">
    <location>
        <begin position="62"/>
        <end position="81"/>
    </location>
</feature>
<dbReference type="AlphaFoldDB" id="A0A402AE99"/>
<keyword evidence="1" id="KW-0472">Membrane</keyword>
<evidence type="ECO:0000313" key="3">
    <source>
        <dbReference type="Proteomes" id="UP000287188"/>
    </source>
</evidence>
<dbReference type="RefSeq" id="WP_218031745.1">
    <property type="nucleotide sequence ID" value="NZ_BIFS01000001.1"/>
</dbReference>
<reference evidence="3" key="1">
    <citation type="submission" date="2018-12" db="EMBL/GenBank/DDBJ databases">
        <title>Tengunoibacter tsumagoiensis gen. nov., sp. nov., Dictyobacter kobayashii sp. nov., D. alpinus sp. nov., and D. joshuensis sp. nov. and description of Dictyobacteraceae fam. nov. within the order Ktedonobacterales isolated from Tengu-no-mugimeshi.</title>
        <authorList>
            <person name="Wang C.M."/>
            <person name="Zheng Y."/>
            <person name="Sakai Y."/>
            <person name="Toyoda A."/>
            <person name="Minakuchi Y."/>
            <person name="Abe K."/>
            <person name="Yokota A."/>
            <person name="Yabe S."/>
        </authorList>
    </citation>
    <scope>NUCLEOTIDE SEQUENCE [LARGE SCALE GENOMIC DNA]</scope>
    <source>
        <strain evidence="3">Uno11</strain>
    </source>
</reference>
<organism evidence="2 3">
    <name type="scientific">Dictyobacter kobayashii</name>
    <dbReference type="NCBI Taxonomy" id="2014872"/>
    <lineage>
        <taxon>Bacteria</taxon>
        <taxon>Bacillati</taxon>
        <taxon>Chloroflexota</taxon>
        <taxon>Ktedonobacteria</taxon>
        <taxon>Ktedonobacterales</taxon>
        <taxon>Dictyobacteraceae</taxon>
        <taxon>Dictyobacter</taxon>
    </lineage>
</organism>